<dbReference type="SUPFAM" id="SSF47413">
    <property type="entry name" value="lambda repressor-like DNA-binding domains"/>
    <property type="match status" value="1"/>
</dbReference>
<dbReference type="Proteomes" id="UP000199208">
    <property type="component" value="Unassembled WGS sequence"/>
</dbReference>
<dbReference type="AlphaFoldDB" id="A0A1G5S2P5"/>
<keyword evidence="3" id="KW-1185">Reference proteome</keyword>
<evidence type="ECO:0000313" key="3">
    <source>
        <dbReference type="Proteomes" id="UP000199208"/>
    </source>
</evidence>
<accession>A0A1G5S2P5</accession>
<dbReference type="GO" id="GO:0003677">
    <property type="term" value="F:DNA binding"/>
    <property type="evidence" value="ECO:0007669"/>
    <property type="project" value="UniProtKB-KW"/>
</dbReference>
<organism evidence="2 3">
    <name type="scientific">Acidaminobacter hydrogenoformans DSM 2784</name>
    <dbReference type="NCBI Taxonomy" id="1120920"/>
    <lineage>
        <taxon>Bacteria</taxon>
        <taxon>Bacillati</taxon>
        <taxon>Bacillota</taxon>
        <taxon>Clostridia</taxon>
        <taxon>Peptostreptococcales</taxon>
        <taxon>Acidaminobacteraceae</taxon>
        <taxon>Acidaminobacter</taxon>
    </lineage>
</organism>
<name>A0A1G5S2P5_9FIRM</name>
<dbReference type="RefSeq" id="WP_092590998.1">
    <property type="nucleotide sequence ID" value="NZ_FMWL01000009.1"/>
</dbReference>
<dbReference type="CDD" id="cd00093">
    <property type="entry name" value="HTH_XRE"/>
    <property type="match status" value="1"/>
</dbReference>
<dbReference type="EMBL" id="FMWL01000009">
    <property type="protein sequence ID" value="SCZ79839.1"/>
    <property type="molecule type" value="Genomic_DNA"/>
</dbReference>
<evidence type="ECO:0000259" key="1">
    <source>
        <dbReference type="PROSITE" id="PS50943"/>
    </source>
</evidence>
<gene>
    <name evidence="2" type="ORF">SAMN03080599_01964</name>
</gene>
<protein>
    <submittedName>
        <fullName evidence="2">DNA-binding transcriptional regulator, XRE-family HTH domain</fullName>
    </submittedName>
</protein>
<dbReference type="OrthoDB" id="1796720at2"/>
<reference evidence="2 3" key="1">
    <citation type="submission" date="2016-10" db="EMBL/GenBank/DDBJ databases">
        <authorList>
            <person name="de Groot N.N."/>
        </authorList>
    </citation>
    <scope>NUCLEOTIDE SEQUENCE [LARGE SCALE GENOMIC DNA]</scope>
    <source>
        <strain evidence="2 3">DSM 2784</strain>
    </source>
</reference>
<sequence>MEKAEFTNIMDEKLKLIRTEYGLTQDKMAIALGISKKTLVEIEKSRKSLGWTGAVALASIFSDSTILRDAFGGDMSGIIISMAFKDLEVDYPKTWGGKVWWKTVEEKKGYRIQQNLFSHHYRILDQENRRLFASFSIEETRAVMDEIQKS</sequence>
<dbReference type="InterPro" id="IPR001387">
    <property type="entry name" value="Cro/C1-type_HTH"/>
</dbReference>
<proteinExistence type="predicted"/>
<dbReference type="STRING" id="1120920.SAMN03080599_01964"/>
<dbReference type="PROSITE" id="PS50943">
    <property type="entry name" value="HTH_CROC1"/>
    <property type="match status" value="1"/>
</dbReference>
<keyword evidence="2" id="KW-0238">DNA-binding</keyword>
<dbReference type="Gene3D" id="1.10.260.40">
    <property type="entry name" value="lambda repressor-like DNA-binding domains"/>
    <property type="match status" value="1"/>
</dbReference>
<dbReference type="InterPro" id="IPR010982">
    <property type="entry name" value="Lambda_DNA-bd_dom_sf"/>
</dbReference>
<evidence type="ECO:0000313" key="2">
    <source>
        <dbReference type="EMBL" id="SCZ79839.1"/>
    </source>
</evidence>
<dbReference type="SMART" id="SM00530">
    <property type="entry name" value="HTH_XRE"/>
    <property type="match status" value="1"/>
</dbReference>
<feature type="domain" description="HTH cro/C1-type" evidence="1">
    <location>
        <begin position="14"/>
        <end position="44"/>
    </location>
</feature>